<protein>
    <submittedName>
        <fullName evidence="2">DUF234 domain protein</fullName>
    </submittedName>
</protein>
<evidence type="ECO:0000313" key="2">
    <source>
        <dbReference type="EMBL" id="ASQ30200.1"/>
    </source>
</evidence>
<dbReference type="Pfam" id="PF03008">
    <property type="entry name" value="DUF234"/>
    <property type="match status" value="1"/>
</dbReference>
<evidence type="ECO:0000313" key="3">
    <source>
        <dbReference type="Proteomes" id="UP000201169"/>
    </source>
</evidence>
<dbReference type="KEGG" id="cavi:CAV_0533"/>
<dbReference type="AlphaFoldDB" id="A0A222MX23"/>
<dbReference type="InterPro" id="IPR004256">
    <property type="entry name" value="DUF234"/>
</dbReference>
<sequence>MVDFYCVFDGCFIRASSSDLFESIKNDILPFYPLLSSKFKLDKQSAKALHILAKNSRKRYSINKQLGHFAASFTMNKLLERGFLQIEKSKEEKIKRKKGQKLKKALRKYTIQDKVLFRNNFLRFFAYFLQPNENLILNKAYDELLAKIKKEFKHYQSLCFEGLGRELLESKFKINSISSFWSNDVEIDLFYKDSKLTVLGEVKFKDKKICKNVFNSLQNKAKILNLKPDYFVIFSKSGFSSELIKNKEANLLLFDFDELKTLLKDTDERKYTKKPRL</sequence>
<gene>
    <name evidence="2" type="ORF">CAV_0533</name>
</gene>
<evidence type="ECO:0000259" key="1">
    <source>
        <dbReference type="Pfam" id="PF03008"/>
    </source>
</evidence>
<keyword evidence="3" id="KW-1185">Reference proteome</keyword>
<dbReference type="EMBL" id="CP022347">
    <property type="protein sequence ID" value="ASQ30200.1"/>
    <property type="molecule type" value="Genomic_DNA"/>
</dbReference>
<dbReference type="InterPro" id="IPR011335">
    <property type="entry name" value="Restrct_endonuc-II-like"/>
</dbReference>
<dbReference type="Proteomes" id="UP000201169">
    <property type="component" value="Chromosome"/>
</dbReference>
<name>A0A222MX23_9BACT</name>
<accession>A0A222MX23</accession>
<dbReference type="SUPFAM" id="SSF52980">
    <property type="entry name" value="Restriction endonuclease-like"/>
    <property type="match status" value="1"/>
</dbReference>
<proteinExistence type="predicted"/>
<organism evidence="2 3">
    <name type="scientific">Campylobacter avium LMG 24591</name>
    <dbReference type="NCBI Taxonomy" id="522484"/>
    <lineage>
        <taxon>Bacteria</taxon>
        <taxon>Pseudomonadati</taxon>
        <taxon>Campylobacterota</taxon>
        <taxon>Epsilonproteobacteria</taxon>
        <taxon>Campylobacterales</taxon>
        <taxon>Campylobacteraceae</taxon>
        <taxon>Campylobacter</taxon>
    </lineage>
</organism>
<reference evidence="2 3" key="1">
    <citation type="submission" date="2017-07" db="EMBL/GenBank/DDBJ databases">
        <title>Analysis of two Campylobacter avium genomes and identification of a novel hippuricase gene.</title>
        <authorList>
            <person name="Miller W.G."/>
            <person name="Chapman M.H."/>
            <person name="Yee E."/>
            <person name="Revez J."/>
            <person name="Bono J.L."/>
            <person name="Rossi M."/>
        </authorList>
    </citation>
    <scope>NUCLEOTIDE SEQUENCE [LARGE SCALE GENOMIC DNA]</scope>
    <source>
        <strain evidence="2 3">LMG 24591</strain>
    </source>
</reference>
<feature type="domain" description="DUF234" evidence="1">
    <location>
        <begin position="127"/>
        <end position="209"/>
    </location>
</feature>